<dbReference type="SMART" id="SM00346">
    <property type="entry name" value="HTH_ICLR"/>
    <property type="match status" value="1"/>
</dbReference>
<protein>
    <submittedName>
        <fullName evidence="6">IclR family transcriptional regulator</fullName>
    </submittedName>
</protein>
<keyword evidence="3" id="KW-0804">Transcription</keyword>
<dbReference type="RefSeq" id="WP_187784669.1">
    <property type="nucleotide sequence ID" value="NZ_JACTVA010000018.1"/>
</dbReference>
<dbReference type="Pfam" id="PF09339">
    <property type="entry name" value="HTH_IclR"/>
    <property type="match status" value="1"/>
</dbReference>
<reference evidence="6 7" key="1">
    <citation type="journal article" date="2013" name="Int. J. Syst. Evol. Microbiol.">
        <title>Roseomonas aerophila sp. nov., isolated from air.</title>
        <authorList>
            <person name="Kim S.J."/>
            <person name="Weon H.Y."/>
            <person name="Ahn J.H."/>
            <person name="Hong S.B."/>
            <person name="Seok S.J."/>
            <person name="Whang K.S."/>
            <person name="Kwon S.W."/>
        </authorList>
    </citation>
    <scope>NUCLEOTIDE SEQUENCE [LARGE SCALE GENOMIC DNA]</scope>
    <source>
        <strain evidence="6 7">NBRC 108923</strain>
    </source>
</reference>
<gene>
    <name evidence="6" type="ORF">IBL26_11715</name>
</gene>
<evidence type="ECO:0000256" key="2">
    <source>
        <dbReference type="ARBA" id="ARBA00023125"/>
    </source>
</evidence>
<dbReference type="InterPro" id="IPR005471">
    <property type="entry name" value="Tscrpt_reg_IclR_N"/>
</dbReference>
<evidence type="ECO:0000256" key="3">
    <source>
        <dbReference type="ARBA" id="ARBA00023163"/>
    </source>
</evidence>
<dbReference type="PANTHER" id="PTHR30136:SF8">
    <property type="entry name" value="TRANSCRIPTIONAL REGULATORY PROTEIN"/>
    <property type="match status" value="1"/>
</dbReference>
<dbReference type="InterPro" id="IPR011991">
    <property type="entry name" value="ArsR-like_HTH"/>
</dbReference>
<comment type="caution">
    <text evidence="6">The sequence shown here is derived from an EMBL/GenBank/DDBJ whole genome shotgun (WGS) entry which is preliminary data.</text>
</comment>
<dbReference type="InterPro" id="IPR014757">
    <property type="entry name" value="Tscrpt_reg_IclR_C"/>
</dbReference>
<dbReference type="SUPFAM" id="SSF55781">
    <property type="entry name" value="GAF domain-like"/>
    <property type="match status" value="1"/>
</dbReference>
<sequence>MNTMYSHRILSEETSGVRPLASALKILSLLDHLGTCAEAMRLAELSRSLGLPRATLYQRLITLVEAGWVEQLEDGRFRLTLRAARLAKAATDQAGLGDRTLPILQALVSETGEAASLAVLEKGEPRIIQRVEPSGILKVEMHVGAAMSLRESASGRVLAAFAAEPVLAALKSMDAALPDRATLQAVRQAGHSISSGRSIAGIRAAAVPVFDHAGRCIAALSLVAPTQRFAADGWIKPLREAAQRLSALMEGRTP</sequence>
<dbReference type="PANTHER" id="PTHR30136">
    <property type="entry name" value="HELIX-TURN-HELIX TRANSCRIPTIONAL REGULATOR, ICLR FAMILY"/>
    <property type="match status" value="1"/>
</dbReference>
<dbReference type="PROSITE" id="PS51077">
    <property type="entry name" value="HTH_ICLR"/>
    <property type="match status" value="1"/>
</dbReference>
<dbReference type="Pfam" id="PF01614">
    <property type="entry name" value="IclR_C"/>
    <property type="match status" value="1"/>
</dbReference>
<dbReference type="Gene3D" id="3.30.450.40">
    <property type="match status" value="1"/>
</dbReference>
<evidence type="ECO:0000259" key="4">
    <source>
        <dbReference type="PROSITE" id="PS51077"/>
    </source>
</evidence>
<dbReference type="Proteomes" id="UP000626026">
    <property type="component" value="Unassembled WGS sequence"/>
</dbReference>
<dbReference type="PROSITE" id="PS51078">
    <property type="entry name" value="ICLR_ED"/>
    <property type="match status" value="1"/>
</dbReference>
<feature type="domain" description="IclR-ED" evidence="5">
    <location>
        <begin position="82"/>
        <end position="251"/>
    </location>
</feature>
<evidence type="ECO:0000313" key="6">
    <source>
        <dbReference type="EMBL" id="MBC9207503.1"/>
    </source>
</evidence>
<feature type="domain" description="HTH iclR-type" evidence="4">
    <location>
        <begin position="17"/>
        <end position="81"/>
    </location>
</feature>
<organism evidence="6 7">
    <name type="scientific">Teichococcus aerophilus</name>
    <dbReference type="NCBI Taxonomy" id="1224513"/>
    <lineage>
        <taxon>Bacteria</taxon>
        <taxon>Pseudomonadati</taxon>
        <taxon>Pseudomonadota</taxon>
        <taxon>Alphaproteobacteria</taxon>
        <taxon>Acetobacterales</taxon>
        <taxon>Roseomonadaceae</taxon>
        <taxon>Roseomonas</taxon>
    </lineage>
</organism>
<dbReference type="EMBL" id="JACTVA010000018">
    <property type="protein sequence ID" value="MBC9207503.1"/>
    <property type="molecule type" value="Genomic_DNA"/>
</dbReference>
<evidence type="ECO:0000256" key="1">
    <source>
        <dbReference type="ARBA" id="ARBA00023015"/>
    </source>
</evidence>
<accession>A0ABR7RM96</accession>
<keyword evidence="7" id="KW-1185">Reference proteome</keyword>
<dbReference type="SUPFAM" id="SSF46785">
    <property type="entry name" value="Winged helix' DNA-binding domain"/>
    <property type="match status" value="1"/>
</dbReference>
<name>A0ABR7RM96_9PROT</name>
<evidence type="ECO:0000259" key="5">
    <source>
        <dbReference type="PROSITE" id="PS51078"/>
    </source>
</evidence>
<dbReference type="CDD" id="cd00090">
    <property type="entry name" value="HTH_ARSR"/>
    <property type="match status" value="1"/>
</dbReference>
<dbReference type="InterPro" id="IPR050707">
    <property type="entry name" value="HTH_MetabolicPath_Reg"/>
</dbReference>
<keyword evidence="2" id="KW-0238">DNA-binding</keyword>
<dbReference type="InterPro" id="IPR036390">
    <property type="entry name" value="WH_DNA-bd_sf"/>
</dbReference>
<evidence type="ECO:0000313" key="7">
    <source>
        <dbReference type="Proteomes" id="UP000626026"/>
    </source>
</evidence>
<dbReference type="Gene3D" id="1.10.10.10">
    <property type="entry name" value="Winged helix-like DNA-binding domain superfamily/Winged helix DNA-binding domain"/>
    <property type="match status" value="1"/>
</dbReference>
<keyword evidence="1" id="KW-0805">Transcription regulation</keyword>
<dbReference type="InterPro" id="IPR029016">
    <property type="entry name" value="GAF-like_dom_sf"/>
</dbReference>
<dbReference type="InterPro" id="IPR036388">
    <property type="entry name" value="WH-like_DNA-bd_sf"/>
</dbReference>
<proteinExistence type="predicted"/>